<feature type="signal peptide" evidence="1">
    <location>
        <begin position="1"/>
        <end position="22"/>
    </location>
</feature>
<dbReference type="EMBL" id="DSDK01000840">
    <property type="protein sequence ID" value="HDR52903.1"/>
    <property type="molecule type" value="Genomic_DNA"/>
</dbReference>
<gene>
    <name evidence="2" type="ORF">ENN90_14995</name>
</gene>
<evidence type="ECO:0000313" key="2">
    <source>
        <dbReference type="EMBL" id="HDR52903.1"/>
    </source>
</evidence>
<feature type="chain" id="PRO_5032552440" evidence="1">
    <location>
        <begin position="23"/>
        <end position="70"/>
    </location>
</feature>
<reference evidence="2" key="1">
    <citation type="journal article" date="2020" name="mSystems">
        <title>Genome- and Community-Level Interaction Insights into Carbon Utilization and Element Cycling Functions of Hydrothermarchaeota in Hydrothermal Sediment.</title>
        <authorList>
            <person name="Zhou Z."/>
            <person name="Liu Y."/>
            <person name="Xu W."/>
            <person name="Pan J."/>
            <person name="Luo Z.H."/>
            <person name="Li M."/>
        </authorList>
    </citation>
    <scope>NUCLEOTIDE SEQUENCE [LARGE SCALE GENOMIC DNA]</scope>
    <source>
        <strain evidence="2">SpSt-1217</strain>
    </source>
</reference>
<comment type="caution">
    <text evidence="2">The sequence shown here is derived from an EMBL/GenBank/DDBJ whole genome shotgun (WGS) entry which is preliminary data.</text>
</comment>
<dbReference type="AlphaFoldDB" id="A0A831LNC1"/>
<keyword evidence="1" id="KW-0732">Signal</keyword>
<name>A0A831LNC1_9BACT</name>
<sequence>MNKQKTLFLSFLLFGLLHSVFAAPSDFDVIKKRVLQTLMESSVNDETVQSLVNTIQENGTWPDINYEDVS</sequence>
<organism evidence="2">
    <name type="scientific">Mariniphaga anaerophila</name>
    <dbReference type="NCBI Taxonomy" id="1484053"/>
    <lineage>
        <taxon>Bacteria</taxon>
        <taxon>Pseudomonadati</taxon>
        <taxon>Bacteroidota</taxon>
        <taxon>Bacteroidia</taxon>
        <taxon>Marinilabiliales</taxon>
        <taxon>Prolixibacteraceae</taxon>
        <taxon>Mariniphaga</taxon>
    </lineage>
</organism>
<accession>A0A831LNC1</accession>
<feature type="non-terminal residue" evidence="2">
    <location>
        <position position="70"/>
    </location>
</feature>
<dbReference type="Proteomes" id="UP000886047">
    <property type="component" value="Unassembled WGS sequence"/>
</dbReference>
<proteinExistence type="predicted"/>
<evidence type="ECO:0000256" key="1">
    <source>
        <dbReference type="SAM" id="SignalP"/>
    </source>
</evidence>
<protein>
    <submittedName>
        <fullName evidence="2">Uncharacterized protein</fullName>
    </submittedName>
</protein>